<keyword evidence="2" id="KW-1185">Reference proteome</keyword>
<evidence type="ECO:0000313" key="1">
    <source>
        <dbReference type="EMBL" id="KAI3698721.1"/>
    </source>
</evidence>
<dbReference type="Proteomes" id="UP001055811">
    <property type="component" value="Linkage Group LG08"/>
</dbReference>
<reference evidence="2" key="1">
    <citation type="journal article" date="2022" name="Mol. Ecol. Resour.">
        <title>The genomes of chicory, endive, great burdock and yacon provide insights into Asteraceae palaeo-polyploidization history and plant inulin production.</title>
        <authorList>
            <person name="Fan W."/>
            <person name="Wang S."/>
            <person name="Wang H."/>
            <person name="Wang A."/>
            <person name="Jiang F."/>
            <person name="Liu H."/>
            <person name="Zhao H."/>
            <person name="Xu D."/>
            <person name="Zhang Y."/>
        </authorList>
    </citation>
    <scope>NUCLEOTIDE SEQUENCE [LARGE SCALE GENOMIC DNA]</scope>
    <source>
        <strain evidence="2">cv. Punajuju</strain>
    </source>
</reference>
<organism evidence="1 2">
    <name type="scientific">Cichorium intybus</name>
    <name type="common">Chicory</name>
    <dbReference type="NCBI Taxonomy" id="13427"/>
    <lineage>
        <taxon>Eukaryota</taxon>
        <taxon>Viridiplantae</taxon>
        <taxon>Streptophyta</taxon>
        <taxon>Embryophyta</taxon>
        <taxon>Tracheophyta</taxon>
        <taxon>Spermatophyta</taxon>
        <taxon>Magnoliopsida</taxon>
        <taxon>eudicotyledons</taxon>
        <taxon>Gunneridae</taxon>
        <taxon>Pentapetalae</taxon>
        <taxon>asterids</taxon>
        <taxon>campanulids</taxon>
        <taxon>Asterales</taxon>
        <taxon>Asteraceae</taxon>
        <taxon>Cichorioideae</taxon>
        <taxon>Cichorieae</taxon>
        <taxon>Cichoriinae</taxon>
        <taxon>Cichorium</taxon>
    </lineage>
</organism>
<reference evidence="1 2" key="2">
    <citation type="journal article" date="2022" name="Mol. Ecol. Resour.">
        <title>The genomes of chicory, endive, great burdock and yacon provide insights into Asteraceae paleo-polyploidization history and plant inulin production.</title>
        <authorList>
            <person name="Fan W."/>
            <person name="Wang S."/>
            <person name="Wang H."/>
            <person name="Wang A."/>
            <person name="Jiang F."/>
            <person name="Liu H."/>
            <person name="Zhao H."/>
            <person name="Xu D."/>
            <person name="Zhang Y."/>
        </authorList>
    </citation>
    <scope>NUCLEOTIDE SEQUENCE [LARGE SCALE GENOMIC DNA]</scope>
    <source>
        <strain evidence="2">cv. Punajuju</strain>
        <tissue evidence="1">Leaves</tissue>
    </source>
</reference>
<accession>A0ACB8ZLW6</accession>
<sequence length="165" mass="18274">MSLKRTSMAHAVLNCPLPHDLDIASCHKLLHAAIQSAVTSCPLVESLDMSNCSCGSDETFREIPLGCAYLYIMNASYCPNISLEVDNVDGSQDAILNTLRGNGNVLFPVDTAGRRLELLLILKQVETLEKWIVETKLSTMRPNTMNNYGVVLDDFGRLRSPYLKK</sequence>
<protein>
    <submittedName>
        <fullName evidence="1">Uncharacterized protein</fullName>
    </submittedName>
</protein>
<gene>
    <name evidence="1" type="ORF">L2E82_42481</name>
</gene>
<evidence type="ECO:0000313" key="2">
    <source>
        <dbReference type="Proteomes" id="UP001055811"/>
    </source>
</evidence>
<dbReference type="EMBL" id="CM042016">
    <property type="protein sequence ID" value="KAI3698721.1"/>
    <property type="molecule type" value="Genomic_DNA"/>
</dbReference>
<comment type="caution">
    <text evidence="1">The sequence shown here is derived from an EMBL/GenBank/DDBJ whole genome shotgun (WGS) entry which is preliminary data.</text>
</comment>
<name>A0ACB8ZLW6_CICIN</name>
<proteinExistence type="predicted"/>